<proteinExistence type="predicted"/>
<evidence type="ECO:0000313" key="2">
    <source>
        <dbReference type="Proteomes" id="UP000318667"/>
    </source>
</evidence>
<evidence type="ECO:0000313" key="1">
    <source>
        <dbReference type="EMBL" id="TWH90910.1"/>
    </source>
</evidence>
<name>A0A562K662_9BACI</name>
<dbReference type="RefSeq" id="WP_415803009.1">
    <property type="nucleotide sequence ID" value="NZ_CBCSDC010000025.1"/>
</dbReference>
<dbReference type="EMBL" id="VLKI01000001">
    <property type="protein sequence ID" value="TWH90910.1"/>
    <property type="molecule type" value="Genomic_DNA"/>
</dbReference>
<accession>A0A562K662</accession>
<sequence>MIKIGVITARSTIDTLKPIFKLYQDQCEYHFMSYEKLQEIKNIYKQNHKFFDGLIFGGPLPYFYLEQEIQKSSKPVVFLDISEKDFYKHLFNISQQYKELDFSRVYIDFLWGKEQALELEALLPNEKPIYTLKQEIDFKNERQYEEVLEKHFKLWREGIVDLSITRTANIVETMKKQGLNVYYLGISKDSIKEKIEELITKVEYYRIKDNQIVVGYLESPTVNNLLENELLHVSIHKELLEFCTQSGFQLGIQKYNQTFEIITSYGVLQELTNHFHYCRIIRFLKEHLSFDVNIGWGIGITVGQALKHAKMAHREAKSYMESCAFVIDENEISMGPFGFEEECETGNSFYNWKNFEKLSKEKNISVSHLQKVFTVTTRLKTTEITSNEAAEALGLSVRSANRLLNEFVEKDLAKVEQRKQNSLQGRPVKVYTIHFPPNGSA</sequence>
<comment type="caution">
    <text evidence="1">The sequence shown here is derived from an EMBL/GenBank/DDBJ whole genome shotgun (WGS) entry which is preliminary data.</text>
</comment>
<keyword evidence="2" id="KW-1185">Reference proteome</keyword>
<evidence type="ECO:0008006" key="3">
    <source>
        <dbReference type="Google" id="ProtNLM"/>
    </source>
</evidence>
<gene>
    <name evidence="1" type="ORF">IQ19_00360</name>
</gene>
<protein>
    <recommendedName>
        <fullName evidence="3">Transcriptional regulator</fullName>
    </recommendedName>
</protein>
<organism evidence="1 2">
    <name type="scientific">Cytobacillus oceanisediminis</name>
    <dbReference type="NCBI Taxonomy" id="665099"/>
    <lineage>
        <taxon>Bacteria</taxon>
        <taxon>Bacillati</taxon>
        <taxon>Bacillota</taxon>
        <taxon>Bacilli</taxon>
        <taxon>Bacillales</taxon>
        <taxon>Bacillaceae</taxon>
        <taxon>Cytobacillus</taxon>
    </lineage>
</organism>
<dbReference type="Proteomes" id="UP000318667">
    <property type="component" value="Unassembled WGS sequence"/>
</dbReference>
<dbReference type="AlphaFoldDB" id="A0A562K662"/>
<reference evidence="1 2" key="1">
    <citation type="journal article" date="2015" name="Stand. Genomic Sci.">
        <title>Genomic Encyclopedia of Bacterial and Archaeal Type Strains, Phase III: the genomes of soil and plant-associated and newly described type strains.</title>
        <authorList>
            <person name="Whitman W.B."/>
            <person name="Woyke T."/>
            <person name="Klenk H.P."/>
            <person name="Zhou Y."/>
            <person name="Lilburn T.G."/>
            <person name="Beck B.J."/>
            <person name="De Vos P."/>
            <person name="Vandamme P."/>
            <person name="Eisen J.A."/>
            <person name="Garrity G."/>
            <person name="Hugenholtz P."/>
            <person name="Kyrpides N.C."/>
        </authorList>
    </citation>
    <scope>NUCLEOTIDE SEQUENCE [LARGE SCALE GENOMIC DNA]</scope>
    <source>
        <strain evidence="1 2">CGMCC 1.10115</strain>
    </source>
</reference>